<dbReference type="AlphaFoldDB" id="A0A2G9GA98"/>
<keyword evidence="5" id="KW-0539">Nucleus</keyword>
<evidence type="ECO:0000256" key="2">
    <source>
        <dbReference type="ARBA" id="ARBA00009870"/>
    </source>
</evidence>
<dbReference type="Pfam" id="PF04824">
    <property type="entry name" value="Rad21_Rec8"/>
    <property type="match status" value="1"/>
</dbReference>
<evidence type="ECO:0000313" key="11">
    <source>
        <dbReference type="Proteomes" id="UP000231279"/>
    </source>
</evidence>
<dbReference type="Pfam" id="PF04825">
    <property type="entry name" value="Rad21_Rec8_N"/>
    <property type="match status" value="1"/>
</dbReference>
<feature type="domain" description="Rad21/Rec8-like protein C-terminal eukaryotic" evidence="8">
    <location>
        <begin position="563"/>
        <end position="614"/>
    </location>
</feature>
<evidence type="ECO:0000256" key="6">
    <source>
        <dbReference type="ARBA" id="ARBA00064543"/>
    </source>
</evidence>
<accession>A0A2G9GA98</accession>
<gene>
    <name evidence="10" type="ORF">CDL12_25256</name>
</gene>
<dbReference type="GO" id="GO:0003682">
    <property type="term" value="F:chromatin binding"/>
    <property type="evidence" value="ECO:0007669"/>
    <property type="project" value="TreeGrafter"/>
</dbReference>
<dbReference type="CDD" id="cd21793">
    <property type="entry name" value="Rad21_Rec8_M_AtSYN1-like"/>
    <property type="match status" value="1"/>
</dbReference>
<reference evidence="11" key="1">
    <citation type="journal article" date="2018" name="Gigascience">
        <title>Genome assembly of the Pink Ipe (Handroanthus impetiginosus, Bignoniaceae), a highly valued, ecologically keystone Neotropical timber forest tree.</title>
        <authorList>
            <person name="Silva-Junior O.B."/>
            <person name="Grattapaglia D."/>
            <person name="Novaes E."/>
            <person name="Collevatti R.G."/>
        </authorList>
    </citation>
    <scope>NUCLEOTIDE SEQUENCE [LARGE SCALE GENOMIC DNA]</scope>
    <source>
        <strain evidence="11">cv. UFG-1</strain>
    </source>
</reference>
<dbReference type="InterPro" id="IPR039781">
    <property type="entry name" value="Rad21/Rec8-like"/>
</dbReference>
<feature type="domain" description="Rad21/Rec8-like protein N-terminal" evidence="9">
    <location>
        <begin position="1"/>
        <end position="57"/>
    </location>
</feature>
<evidence type="ECO:0000313" key="10">
    <source>
        <dbReference type="EMBL" id="PIN02228.1"/>
    </source>
</evidence>
<dbReference type="InterPro" id="IPR023093">
    <property type="entry name" value="ScpA-like_C"/>
</dbReference>
<feature type="region of interest" description="Disordered" evidence="7">
    <location>
        <begin position="507"/>
        <end position="538"/>
    </location>
</feature>
<keyword evidence="3" id="KW-0498">Mitosis</keyword>
<dbReference type="GO" id="GO:0007062">
    <property type="term" value="P:sister chromatid cohesion"/>
    <property type="evidence" value="ECO:0007669"/>
    <property type="project" value="InterPro"/>
</dbReference>
<dbReference type="GO" id="GO:0008278">
    <property type="term" value="C:cohesin complex"/>
    <property type="evidence" value="ECO:0007669"/>
    <property type="project" value="InterPro"/>
</dbReference>
<evidence type="ECO:0000256" key="3">
    <source>
        <dbReference type="ARBA" id="ARBA00022776"/>
    </source>
</evidence>
<comment type="caution">
    <text evidence="10">The sequence shown here is derived from an EMBL/GenBank/DDBJ whole genome shotgun (WGS) entry which is preliminary data.</text>
</comment>
<dbReference type="GO" id="GO:0005634">
    <property type="term" value="C:nucleus"/>
    <property type="evidence" value="ECO:0007669"/>
    <property type="project" value="UniProtKB-SubCell"/>
</dbReference>
<dbReference type="PANTHER" id="PTHR12585:SF55">
    <property type="entry name" value="SISTER CHROMATID COHESION 1 PROTEIN 3"/>
    <property type="match status" value="1"/>
</dbReference>
<comment type="similarity">
    <text evidence="2">Belongs to the rad21 family.</text>
</comment>
<name>A0A2G9GA98_9LAMI</name>
<dbReference type="GO" id="GO:0007059">
    <property type="term" value="P:chromosome segregation"/>
    <property type="evidence" value="ECO:0007669"/>
    <property type="project" value="UniProtKB-KW"/>
</dbReference>
<comment type="subunit">
    <text evidence="6">Component of the cohesin complex.</text>
</comment>
<dbReference type="GO" id="GO:1990414">
    <property type="term" value="P:replication-born double-strand break repair via sister chromatid exchange"/>
    <property type="evidence" value="ECO:0007669"/>
    <property type="project" value="TreeGrafter"/>
</dbReference>
<dbReference type="SUPFAM" id="SSF46785">
    <property type="entry name" value="Winged helix' DNA-binding domain"/>
    <property type="match status" value="1"/>
</dbReference>
<dbReference type="Proteomes" id="UP000231279">
    <property type="component" value="Unassembled WGS sequence"/>
</dbReference>
<sequence>MDPEVPIALRMSGHLLLGVVRIYSKQVDYLFEDCNVIRITINRVFTSVSVNLPEDATHAPFHSITLPERFELDNLELDDTYDDLLEDAHLKSLDDITLTEQIPTGEDPYIVINFDEQDLRGSPFVEDDAGTGPVPMEEEYVSHSVKFNNTPFLDVPPPVEVDTTTRFEDLSPSAQFGADDKNVGSSTPRDFPSIEIMRDARHGFDFNNSPILPDRAEPDKFLEEQINKDKETSTPVMEEVVLPDGCSSSPQNREEQHSSGHLGSEMLFEHRSPEMEIQPTPPVAQPKVRRRRKRKQFYDEITVLSNEFMKKALNDTSDICRVKKNSPLSSLAIWKRNNQLRLRKDGILVDLFITGSCADLRSMYKEDIIPRRLVITEEMHQETNAAQTPLSRHESDVEIEILRNNEYASPERFMPSLPAAVPSPDGRSYFTPDNPNMGLQSERLEMTEADEISPTADMGVSTGNLDSEMKTPDTFHGNGLQAEHTALSDIPELVPSAGDLEFLAQDENSPAGSEATPEHGTSTKNQGTPELQALSSRTRAVAEYLKRQSSATPIPGNSEESSGDLNLDNILEGKTRKICARMLFETLVLKQHGLVDINQEKPYGPISLKVTPKLSKEEFSV</sequence>
<dbReference type="PANTHER" id="PTHR12585">
    <property type="entry name" value="SCC1 / RAD21 FAMILY MEMBER"/>
    <property type="match status" value="1"/>
</dbReference>
<evidence type="ECO:0000256" key="4">
    <source>
        <dbReference type="ARBA" id="ARBA00022829"/>
    </source>
</evidence>
<protein>
    <submittedName>
        <fullName evidence="10">Sister chromatid cohesion complex Cohesin, subunit RAD21/SCC1</fullName>
    </submittedName>
</protein>
<proteinExistence type="inferred from homology"/>
<dbReference type="EMBL" id="NKXS01006012">
    <property type="protein sequence ID" value="PIN02228.1"/>
    <property type="molecule type" value="Genomic_DNA"/>
</dbReference>
<keyword evidence="11" id="KW-1185">Reference proteome</keyword>
<keyword evidence="3" id="KW-0132">Cell division</keyword>
<evidence type="ECO:0000259" key="9">
    <source>
        <dbReference type="Pfam" id="PF04825"/>
    </source>
</evidence>
<evidence type="ECO:0000256" key="5">
    <source>
        <dbReference type="ARBA" id="ARBA00023242"/>
    </source>
</evidence>
<dbReference type="InterPro" id="IPR006909">
    <property type="entry name" value="Rad21/Rec8_C_eu"/>
</dbReference>
<evidence type="ECO:0000256" key="7">
    <source>
        <dbReference type="SAM" id="MobiDB-lite"/>
    </source>
</evidence>
<dbReference type="InterPro" id="IPR006910">
    <property type="entry name" value="Rad21_Rec8_N"/>
</dbReference>
<evidence type="ECO:0000259" key="8">
    <source>
        <dbReference type="Pfam" id="PF04824"/>
    </source>
</evidence>
<comment type="subcellular location">
    <subcellularLocation>
        <location evidence="1">Nucleus</location>
    </subcellularLocation>
</comment>
<dbReference type="STRING" id="429701.A0A2G9GA98"/>
<organism evidence="10 11">
    <name type="scientific">Handroanthus impetiginosus</name>
    <dbReference type="NCBI Taxonomy" id="429701"/>
    <lineage>
        <taxon>Eukaryota</taxon>
        <taxon>Viridiplantae</taxon>
        <taxon>Streptophyta</taxon>
        <taxon>Embryophyta</taxon>
        <taxon>Tracheophyta</taxon>
        <taxon>Spermatophyta</taxon>
        <taxon>Magnoliopsida</taxon>
        <taxon>eudicotyledons</taxon>
        <taxon>Gunneridae</taxon>
        <taxon>Pentapetalae</taxon>
        <taxon>asterids</taxon>
        <taxon>lamiids</taxon>
        <taxon>Lamiales</taxon>
        <taxon>Bignoniaceae</taxon>
        <taxon>Crescentiina</taxon>
        <taxon>Tabebuia alliance</taxon>
        <taxon>Handroanthus</taxon>
    </lineage>
</organism>
<dbReference type="Gene3D" id="1.10.10.580">
    <property type="entry name" value="Structural maintenance of chromosome 1. Chain E"/>
    <property type="match status" value="1"/>
</dbReference>
<evidence type="ECO:0000256" key="1">
    <source>
        <dbReference type="ARBA" id="ARBA00004123"/>
    </source>
</evidence>
<dbReference type="FunFam" id="1.10.10.580:FF:000002">
    <property type="entry name" value="Sister chromatid cohesion 1 protein 4"/>
    <property type="match status" value="1"/>
</dbReference>
<feature type="compositionally biased region" description="Polar residues" evidence="7">
    <location>
        <begin position="519"/>
        <end position="538"/>
    </location>
</feature>
<keyword evidence="3" id="KW-0131">Cell cycle</keyword>
<keyword evidence="4" id="KW-0159">Chromosome partition</keyword>
<dbReference type="OrthoDB" id="10071381at2759"/>
<dbReference type="InterPro" id="IPR036390">
    <property type="entry name" value="WH_DNA-bd_sf"/>
</dbReference>
<feature type="region of interest" description="Disordered" evidence="7">
    <location>
        <begin position="547"/>
        <end position="566"/>
    </location>
</feature>